<dbReference type="Pfam" id="PF11612">
    <property type="entry name" value="T2SSJ"/>
    <property type="match status" value="1"/>
</dbReference>
<dbReference type="InterPro" id="IPR010055">
    <property type="entry name" value="T2SS_protein-GspJ"/>
</dbReference>
<dbReference type="GO" id="GO:0015627">
    <property type="term" value="C:type II protein secretion system complex"/>
    <property type="evidence" value="ECO:0007669"/>
    <property type="project" value="InterPro"/>
</dbReference>
<proteinExistence type="predicted"/>
<dbReference type="AlphaFoldDB" id="A0A7Z2NWQ8"/>
<name>A0A7Z2NWQ8_9SPHN</name>
<dbReference type="InterPro" id="IPR045584">
    <property type="entry name" value="Pilin-like"/>
</dbReference>
<sequence>MLDGAAPLAPEPVIADAQAIRLRYRSRAGWRDRWDPLARDALPLALELVVTGPGGVETRHAYLVGAGQ</sequence>
<dbReference type="SUPFAM" id="SSF54523">
    <property type="entry name" value="Pili subunits"/>
    <property type="match status" value="1"/>
</dbReference>
<dbReference type="Proteomes" id="UP000464468">
    <property type="component" value="Chromosome"/>
</dbReference>
<reference evidence="1 2" key="1">
    <citation type="submission" date="2020-01" db="EMBL/GenBank/DDBJ databases">
        <title>Sphingomonas sp. C33 whole genome sequece.</title>
        <authorList>
            <person name="Park C."/>
        </authorList>
    </citation>
    <scope>NUCLEOTIDE SEQUENCE [LARGE SCALE GENOMIC DNA]</scope>
    <source>
        <strain evidence="1 2">C33</strain>
    </source>
</reference>
<keyword evidence="2" id="KW-1185">Reference proteome</keyword>
<protein>
    <submittedName>
        <fullName evidence="1">Uncharacterized protein</fullName>
    </submittedName>
</protein>
<accession>A0A7Z2NWQ8</accession>
<organism evidence="1 2">
    <name type="scientific">Sphingomonas changnyeongensis</name>
    <dbReference type="NCBI Taxonomy" id="2698679"/>
    <lineage>
        <taxon>Bacteria</taxon>
        <taxon>Pseudomonadati</taxon>
        <taxon>Pseudomonadota</taxon>
        <taxon>Alphaproteobacteria</taxon>
        <taxon>Sphingomonadales</taxon>
        <taxon>Sphingomonadaceae</taxon>
        <taxon>Sphingomonas</taxon>
    </lineage>
</organism>
<dbReference type="KEGG" id="schy:GVO57_08495"/>
<evidence type="ECO:0000313" key="1">
    <source>
        <dbReference type="EMBL" id="QHL90851.1"/>
    </source>
</evidence>
<evidence type="ECO:0000313" key="2">
    <source>
        <dbReference type="Proteomes" id="UP000464468"/>
    </source>
</evidence>
<gene>
    <name evidence="1" type="ORF">GVO57_08495</name>
</gene>
<dbReference type="EMBL" id="CP047895">
    <property type="protein sequence ID" value="QHL90851.1"/>
    <property type="molecule type" value="Genomic_DNA"/>
</dbReference>
<dbReference type="GO" id="GO:0015628">
    <property type="term" value="P:protein secretion by the type II secretion system"/>
    <property type="evidence" value="ECO:0007669"/>
    <property type="project" value="InterPro"/>
</dbReference>